<dbReference type="PANTHER" id="PTHR30353:SF15">
    <property type="entry name" value="INNER MEMBRANE PROTEIN YABI"/>
    <property type="match status" value="1"/>
</dbReference>
<gene>
    <name evidence="8" type="ORF">B1A_18786</name>
</gene>
<dbReference type="Gene3D" id="1.20.144.10">
    <property type="entry name" value="Phosphatidic acid phosphatase type 2/haloperoxidase"/>
    <property type="match status" value="1"/>
</dbReference>
<evidence type="ECO:0000256" key="1">
    <source>
        <dbReference type="ARBA" id="ARBA00004651"/>
    </source>
</evidence>
<evidence type="ECO:0000313" key="8">
    <source>
        <dbReference type="EMBL" id="EQD34228.1"/>
    </source>
</evidence>
<dbReference type="Pfam" id="PF09335">
    <property type="entry name" value="VTT_dom"/>
    <property type="match status" value="1"/>
</dbReference>
<dbReference type="Pfam" id="PF14067">
    <property type="entry name" value="LssY_C"/>
    <property type="match status" value="1"/>
</dbReference>
<dbReference type="InterPro" id="IPR036938">
    <property type="entry name" value="PAP2/HPO_sf"/>
</dbReference>
<feature type="transmembrane region" description="Helical" evidence="6">
    <location>
        <begin position="260"/>
        <end position="280"/>
    </location>
</feature>
<feature type="transmembrane region" description="Helical" evidence="6">
    <location>
        <begin position="227"/>
        <end position="248"/>
    </location>
</feature>
<keyword evidence="4 6" id="KW-1133">Transmembrane helix</keyword>
<reference evidence="8" key="2">
    <citation type="journal article" date="2014" name="ISME J.">
        <title>Microbial stratification in low pH oxic and suboxic macroscopic growths along an acid mine drainage.</title>
        <authorList>
            <person name="Mendez-Garcia C."/>
            <person name="Mesa V."/>
            <person name="Sprenger R.R."/>
            <person name="Richter M."/>
            <person name="Diez M.S."/>
            <person name="Solano J."/>
            <person name="Bargiela R."/>
            <person name="Golyshina O.V."/>
            <person name="Manteca A."/>
            <person name="Ramos J.L."/>
            <person name="Gallego J.R."/>
            <person name="Llorente I."/>
            <person name="Martins Dos Santos V.A."/>
            <person name="Jensen O.N."/>
            <person name="Pelaez A.I."/>
            <person name="Sanchez J."/>
            <person name="Ferrer M."/>
        </authorList>
    </citation>
    <scope>NUCLEOTIDE SEQUENCE</scope>
</reference>
<feature type="domain" description="Phosphatidic acid phosphatase type 2/haloperoxidase" evidence="7">
    <location>
        <begin position="234"/>
        <end position="337"/>
    </location>
</feature>
<accession>T0YM95</accession>
<feature type="transmembrane region" description="Helical" evidence="6">
    <location>
        <begin position="318"/>
        <end position="341"/>
    </location>
</feature>
<dbReference type="AlphaFoldDB" id="T0YM95"/>
<dbReference type="InterPro" id="IPR000326">
    <property type="entry name" value="PAP2/HPO"/>
</dbReference>
<dbReference type="InterPro" id="IPR025902">
    <property type="entry name" value="LssY-like-C_dom"/>
</dbReference>
<evidence type="ECO:0000256" key="5">
    <source>
        <dbReference type="ARBA" id="ARBA00023136"/>
    </source>
</evidence>
<comment type="subcellular location">
    <subcellularLocation>
        <location evidence="1">Cell membrane</location>
        <topology evidence="1">Multi-pass membrane protein</topology>
    </subcellularLocation>
</comment>
<evidence type="ECO:0000256" key="4">
    <source>
        <dbReference type="ARBA" id="ARBA00022989"/>
    </source>
</evidence>
<keyword evidence="3 6" id="KW-0812">Transmembrane</keyword>
<keyword evidence="2" id="KW-1003">Cell membrane</keyword>
<feature type="transmembrane region" description="Helical" evidence="6">
    <location>
        <begin position="292"/>
        <end position="312"/>
    </location>
</feature>
<evidence type="ECO:0000256" key="3">
    <source>
        <dbReference type="ARBA" id="ARBA00022692"/>
    </source>
</evidence>
<dbReference type="GO" id="GO:0005886">
    <property type="term" value="C:plasma membrane"/>
    <property type="evidence" value="ECO:0007669"/>
    <property type="project" value="UniProtKB-SubCell"/>
</dbReference>
<dbReference type="EMBL" id="AUZX01013864">
    <property type="protein sequence ID" value="EQD34228.1"/>
    <property type="molecule type" value="Genomic_DNA"/>
</dbReference>
<sequence length="578" mass="62538">MVMRGEEFLRRHGGKSVFIARFTPGVRSIVPTLAGTLRMRPRRFYVMNVVSALLWGPVHILAGVAIGATLVVLGAVAGRLAVLVGVLAVLLALVVWITRYGLRRLPAVIAAAQERVRVWAQGRDTWFGRALLSILDPARKELPGLALLGAILVGSLWLFLGVLQDVLAGDPLIRANEAVFHFLQSLRTEWFDHVMVAVTEFGDAQVVIAVGLAVVVWFALRRNWRGAAHAAGVVGLSIVLTLLLDALSRGPQVQPLDSRWSAFAFPGGHSAANAALYGFLAMVAAWELTMRWKLVVASLAAILVAAIAFSRVYLGAHWLSGVLAGVAFGTAWAAFLAIAYLRRNPPPVRAGGLCAVAGAALLVVGVAHVEQSHGADMRRYAVQAHTQAMPWAVWWRSGWSELAARRLNLLGEEGAPLTFQWAGSDVSLARDLAAHGWRAPVPWTPRSALAWLRPHVRLASLPVLPRLENGRPQALVRILPLPGGAGASRLVLRLWKSKVRLTHPGRKSVSLFVGMVEAQHIERPNLFLTLTRSIPDYDRGLHALAASIPTSQLVRRRAPAGAPGWDGRVLLGFDVGIR</sequence>
<organism evidence="8">
    <name type="scientific">mine drainage metagenome</name>
    <dbReference type="NCBI Taxonomy" id="410659"/>
    <lineage>
        <taxon>unclassified sequences</taxon>
        <taxon>metagenomes</taxon>
        <taxon>ecological metagenomes</taxon>
    </lineage>
</organism>
<feature type="transmembrane region" description="Helical" evidence="6">
    <location>
        <begin position="142"/>
        <end position="163"/>
    </location>
</feature>
<keyword evidence="5 6" id="KW-0472">Membrane</keyword>
<feature type="transmembrane region" description="Helical" evidence="6">
    <location>
        <begin position="348"/>
        <end position="369"/>
    </location>
</feature>
<evidence type="ECO:0000256" key="6">
    <source>
        <dbReference type="SAM" id="Phobius"/>
    </source>
</evidence>
<dbReference type="Pfam" id="PF01569">
    <property type="entry name" value="PAP2"/>
    <property type="match status" value="1"/>
</dbReference>
<feature type="transmembrane region" description="Helical" evidence="6">
    <location>
        <begin position="76"/>
        <end position="97"/>
    </location>
</feature>
<protein>
    <submittedName>
        <fullName evidence="8">Phosphoesterase, PA-phosphatase</fullName>
    </submittedName>
</protein>
<evidence type="ECO:0000256" key="2">
    <source>
        <dbReference type="ARBA" id="ARBA00022475"/>
    </source>
</evidence>
<comment type="caution">
    <text evidence="8">The sequence shown here is derived from an EMBL/GenBank/DDBJ whole genome shotgun (WGS) entry which is preliminary data.</text>
</comment>
<feature type="transmembrane region" description="Helical" evidence="6">
    <location>
        <begin position="45"/>
        <end position="70"/>
    </location>
</feature>
<dbReference type="InterPro" id="IPR032818">
    <property type="entry name" value="DedA-like"/>
</dbReference>
<dbReference type="SMART" id="SM00014">
    <property type="entry name" value="acidPPc"/>
    <property type="match status" value="1"/>
</dbReference>
<dbReference type="InterPro" id="IPR032816">
    <property type="entry name" value="VTT_dom"/>
</dbReference>
<proteinExistence type="predicted"/>
<reference evidence="8" key="1">
    <citation type="submission" date="2013-08" db="EMBL/GenBank/DDBJ databases">
        <authorList>
            <person name="Mendez C."/>
            <person name="Richter M."/>
            <person name="Ferrer M."/>
            <person name="Sanchez J."/>
        </authorList>
    </citation>
    <scope>NUCLEOTIDE SEQUENCE</scope>
</reference>
<evidence type="ECO:0000259" key="7">
    <source>
        <dbReference type="SMART" id="SM00014"/>
    </source>
</evidence>
<name>T0YM95_9ZZZZ</name>
<feature type="transmembrane region" description="Helical" evidence="6">
    <location>
        <begin position="204"/>
        <end position="220"/>
    </location>
</feature>
<dbReference type="CDD" id="cd03392">
    <property type="entry name" value="PAP2_like_2"/>
    <property type="match status" value="1"/>
</dbReference>
<dbReference type="PANTHER" id="PTHR30353">
    <property type="entry name" value="INNER MEMBRANE PROTEIN DEDA-RELATED"/>
    <property type="match status" value="1"/>
</dbReference>
<dbReference type="SUPFAM" id="SSF48317">
    <property type="entry name" value="Acid phosphatase/Vanadium-dependent haloperoxidase"/>
    <property type="match status" value="1"/>
</dbReference>